<dbReference type="InterPro" id="IPR017441">
    <property type="entry name" value="Protein_kinase_ATP_BS"/>
</dbReference>
<comment type="caution">
    <text evidence="9">The sequence shown here is derived from an EMBL/GenBank/DDBJ whole genome shotgun (WGS) entry which is preliminary data.</text>
</comment>
<dbReference type="InterPro" id="IPR000719">
    <property type="entry name" value="Prot_kinase_dom"/>
</dbReference>
<evidence type="ECO:0000256" key="5">
    <source>
        <dbReference type="PROSITE-ProRule" id="PRU10141"/>
    </source>
</evidence>
<keyword evidence="2 5" id="KW-0547">Nucleotide-binding</keyword>
<keyword evidence="10" id="KW-1185">Reference proteome</keyword>
<feature type="region of interest" description="Disordered" evidence="7">
    <location>
        <begin position="1"/>
        <end position="52"/>
    </location>
</feature>
<comment type="similarity">
    <text evidence="6">Belongs to the protein kinase superfamily.</text>
</comment>
<accession>A0ABN9YGP4</accession>
<dbReference type="EMBL" id="CAUYUJ010022467">
    <property type="protein sequence ID" value="CAK0910818.1"/>
    <property type="molecule type" value="Genomic_DNA"/>
</dbReference>
<dbReference type="Pfam" id="PF00069">
    <property type="entry name" value="Pkinase"/>
    <property type="match status" value="1"/>
</dbReference>
<evidence type="ECO:0000259" key="8">
    <source>
        <dbReference type="PROSITE" id="PS50011"/>
    </source>
</evidence>
<evidence type="ECO:0000256" key="1">
    <source>
        <dbReference type="ARBA" id="ARBA00022679"/>
    </source>
</evidence>
<feature type="compositionally biased region" description="Polar residues" evidence="7">
    <location>
        <begin position="18"/>
        <end position="29"/>
    </location>
</feature>
<sequence>MVPKRAPRRPRTAQRRTSVTTGSHTSNGGSFDHLASDCSNVGGGSNVPQNFDDRKKKWEERKLEKARLARQRKDMGFVERGMSAKTSKQKLLKSGKVWDAEELLVQKGMPISSLQLVGAGTFAKVYKGIWRANGDHDADSIVAVKVLNVEHSRPRLANDGEMAAPKMIEREVKISHVQQHPNLIRVIESSIDVLPYAIVVEYCAGGSLYDITNGGPKRTLGRFSWNQRLKAALDIANGMAFLHEQHIVHRDLKTQNVLLVHPVVSVADVVHAKVCDFGLARYLPQEDHQTRLTRHVGSWYFMAPELRI</sequence>
<dbReference type="PANTHER" id="PTHR44329">
    <property type="entry name" value="SERINE/THREONINE-PROTEIN KINASE TNNI3K-RELATED"/>
    <property type="match status" value="1"/>
</dbReference>
<reference evidence="9" key="1">
    <citation type="submission" date="2023-10" db="EMBL/GenBank/DDBJ databases">
        <authorList>
            <person name="Chen Y."/>
            <person name="Shah S."/>
            <person name="Dougan E. K."/>
            <person name="Thang M."/>
            <person name="Chan C."/>
        </authorList>
    </citation>
    <scope>NUCLEOTIDE SEQUENCE [LARGE SCALE GENOMIC DNA]</scope>
</reference>
<dbReference type="Gene3D" id="1.10.510.10">
    <property type="entry name" value="Transferase(Phosphotransferase) domain 1"/>
    <property type="match status" value="1"/>
</dbReference>
<keyword evidence="3" id="KW-0418">Kinase</keyword>
<proteinExistence type="inferred from homology"/>
<name>A0ABN9YGP4_9DINO</name>
<dbReference type="PANTHER" id="PTHR44329:SF288">
    <property type="entry name" value="MITOGEN-ACTIVATED PROTEIN KINASE KINASE KINASE 20"/>
    <property type="match status" value="1"/>
</dbReference>
<dbReference type="SUPFAM" id="SSF56112">
    <property type="entry name" value="Protein kinase-like (PK-like)"/>
    <property type="match status" value="1"/>
</dbReference>
<dbReference type="InterPro" id="IPR011009">
    <property type="entry name" value="Kinase-like_dom_sf"/>
</dbReference>
<keyword evidence="4 5" id="KW-0067">ATP-binding</keyword>
<dbReference type="PROSITE" id="PS00108">
    <property type="entry name" value="PROTEIN_KINASE_ST"/>
    <property type="match status" value="1"/>
</dbReference>
<evidence type="ECO:0000256" key="7">
    <source>
        <dbReference type="SAM" id="MobiDB-lite"/>
    </source>
</evidence>
<protein>
    <recommendedName>
        <fullName evidence="8">Protein kinase domain-containing protein</fullName>
    </recommendedName>
</protein>
<feature type="binding site" evidence="5">
    <location>
        <position position="145"/>
    </location>
    <ligand>
        <name>ATP</name>
        <dbReference type="ChEBI" id="CHEBI:30616"/>
    </ligand>
</feature>
<feature type="domain" description="Protein kinase" evidence="8">
    <location>
        <begin position="111"/>
        <end position="308"/>
    </location>
</feature>
<dbReference type="InterPro" id="IPR008271">
    <property type="entry name" value="Ser/Thr_kinase_AS"/>
</dbReference>
<organism evidence="9 10">
    <name type="scientific">Prorocentrum cordatum</name>
    <dbReference type="NCBI Taxonomy" id="2364126"/>
    <lineage>
        <taxon>Eukaryota</taxon>
        <taxon>Sar</taxon>
        <taxon>Alveolata</taxon>
        <taxon>Dinophyceae</taxon>
        <taxon>Prorocentrales</taxon>
        <taxon>Prorocentraceae</taxon>
        <taxon>Prorocentrum</taxon>
    </lineage>
</organism>
<dbReference type="Proteomes" id="UP001189429">
    <property type="component" value="Unassembled WGS sequence"/>
</dbReference>
<dbReference type="InterPro" id="IPR051681">
    <property type="entry name" value="Ser/Thr_Kinases-Pseudokinases"/>
</dbReference>
<dbReference type="PROSITE" id="PS50011">
    <property type="entry name" value="PROTEIN_KINASE_DOM"/>
    <property type="match status" value="1"/>
</dbReference>
<dbReference type="PIRSF" id="PIRSF000654">
    <property type="entry name" value="Integrin-linked_kinase"/>
    <property type="match status" value="1"/>
</dbReference>
<keyword evidence="6" id="KW-0723">Serine/threonine-protein kinase</keyword>
<evidence type="ECO:0000256" key="6">
    <source>
        <dbReference type="RuleBase" id="RU000304"/>
    </source>
</evidence>
<evidence type="ECO:0000313" key="10">
    <source>
        <dbReference type="Proteomes" id="UP001189429"/>
    </source>
</evidence>
<evidence type="ECO:0000256" key="4">
    <source>
        <dbReference type="ARBA" id="ARBA00022840"/>
    </source>
</evidence>
<evidence type="ECO:0000256" key="2">
    <source>
        <dbReference type="ARBA" id="ARBA00022741"/>
    </source>
</evidence>
<feature type="compositionally biased region" description="Basic residues" evidence="7">
    <location>
        <begin position="1"/>
        <end position="14"/>
    </location>
</feature>
<evidence type="ECO:0000313" key="9">
    <source>
        <dbReference type="EMBL" id="CAK0910818.1"/>
    </source>
</evidence>
<keyword evidence="1" id="KW-0808">Transferase</keyword>
<evidence type="ECO:0000256" key="3">
    <source>
        <dbReference type="ARBA" id="ARBA00022777"/>
    </source>
</evidence>
<dbReference type="SMART" id="SM00220">
    <property type="entry name" value="S_TKc"/>
    <property type="match status" value="1"/>
</dbReference>
<dbReference type="PROSITE" id="PS00107">
    <property type="entry name" value="PROTEIN_KINASE_ATP"/>
    <property type="match status" value="1"/>
</dbReference>
<gene>
    <name evidence="9" type="ORF">PCOR1329_LOCUS84881</name>
</gene>